<dbReference type="GO" id="GO:0110154">
    <property type="term" value="P:RNA decapping"/>
    <property type="evidence" value="ECO:0007669"/>
    <property type="project" value="TreeGrafter"/>
</dbReference>
<dbReference type="PANTHER" id="PTHR42850">
    <property type="entry name" value="METALLOPHOSPHOESTERASE"/>
    <property type="match status" value="1"/>
</dbReference>
<dbReference type="InterPro" id="IPR029052">
    <property type="entry name" value="Metallo-depent_PP-like"/>
</dbReference>
<proteinExistence type="predicted"/>
<evidence type="ECO:0000313" key="3">
    <source>
        <dbReference type="Proteomes" id="UP000183639"/>
    </source>
</evidence>
<dbReference type="EMBL" id="FOQK01000011">
    <property type="protein sequence ID" value="SFI00798.1"/>
    <property type="molecule type" value="Genomic_DNA"/>
</dbReference>
<accession>A0A1I3EPH2</accession>
<dbReference type="InterPro" id="IPR004843">
    <property type="entry name" value="Calcineurin-like_PHP"/>
</dbReference>
<evidence type="ECO:0000313" key="2">
    <source>
        <dbReference type="EMBL" id="SFI00798.1"/>
    </source>
</evidence>
<organism evidence="2 3">
    <name type="scientific">Selenomonas ruminantium</name>
    <dbReference type="NCBI Taxonomy" id="971"/>
    <lineage>
        <taxon>Bacteria</taxon>
        <taxon>Bacillati</taxon>
        <taxon>Bacillota</taxon>
        <taxon>Negativicutes</taxon>
        <taxon>Selenomonadales</taxon>
        <taxon>Selenomonadaceae</taxon>
        <taxon>Selenomonas</taxon>
    </lineage>
</organism>
<dbReference type="Pfam" id="PF00149">
    <property type="entry name" value="Metallophos"/>
    <property type="match status" value="1"/>
</dbReference>
<dbReference type="CDD" id="cd00144">
    <property type="entry name" value="MPP_PPP_family"/>
    <property type="match status" value="1"/>
</dbReference>
<protein>
    <submittedName>
        <fullName evidence="2">Serine/threonine protein phosphatase 1</fullName>
    </submittedName>
</protein>
<reference evidence="2 3" key="1">
    <citation type="submission" date="2016-10" db="EMBL/GenBank/DDBJ databases">
        <authorList>
            <person name="de Groot N.N."/>
        </authorList>
    </citation>
    <scope>NUCLEOTIDE SEQUENCE [LARGE SCALE GENOMIC DNA]</scope>
    <source>
        <strain evidence="2 3">Z108</strain>
    </source>
</reference>
<dbReference type="Gene3D" id="3.60.21.10">
    <property type="match status" value="1"/>
</dbReference>
<name>A0A1I3EPH2_SELRU</name>
<dbReference type="InterPro" id="IPR006186">
    <property type="entry name" value="Ser/Thr-sp_prot-phosphatase"/>
</dbReference>
<dbReference type="GO" id="GO:0008803">
    <property type="term" value="F:bis(5'-nucleosyl)-tetraphosphatase (symmetrical) activity"/>
    <property type="evidence" value="ECO:0007669"/>
    <property type="project" value="TreeGrafter"/>
</dbReference>
<sequence>MKIERLLVVGDIHGQWDKFQSLFAKVRFNPERDLMVFLGDYLDRGDKPVPLMDFILAHQETKGMIFLRGNHEQMFRDAHYAMPAEKKGFWEWLSSPRQMWLDNGGRVTCDKIKESGRGEALTRAWIEWVERLPLCTELSAAGKTYWFMHADCDPGLPLSKQDQNVLLWGRSLANHPELHQGETVIVLGHTPVQYLGYAAKPQWLNHGRLVLMDTGSYCPDGCVSCADLLSRTIYQSD</sequence>
<dbReference type="AlphaFoldDB" id="A0A1I3EPH2"/>
<evidence type="ECO:0000259" key="1">
    <source>
        <dbReference type="Pfam" id="PF00149"/>
    </source>
</evidence>
<dbReference type="InterPro" id="IPR050126">
    <property type="entry name" value="Ap4A_hydrolase"/>
</dbReference>
<dbReference type="GO" id="GO:0016791">
    <property type="term" value="F:phosphatase activity"/>
    <property type="evidence" value="ECO:0007669"/>
    <property type="project" value="TreeGrafter"/>
</dbReference>
<dbReference type="Proteomes" id="UP000183639">
    <property type="component" value="Unassembled WGS sequence"/>
</dbReference>
<dbReference type="RefSeq" id="WP_075443352.1">
    <property type="nucleotide sequence ID" value="NZ_FOQK01000011.1"/>
</dbReference>
<feature type="domain" description="Calcineurin-like phosphoesterase" evidence="1">
    <location>
        <begin position="5"/>
        <end position="198"/>
    </location>
</feature>
<dbReference type="PANTHER" id="PTHR42850:SF4">
    <property type="entry name" value="ZINC-DEPENDENT ENDOPOLYPHOSPHATASE"/>
    <property type="match status" value="1"/>
</dbReference>
<dbReference type="SUPFAM" id="SSF56300">
    <property type="entry name" value="Metallo-dependent phosphatases"/>
    <property type="match status" value="1"/>
</dbReference>
<gene>
    <name evidence="2" type="ORF">SAMN04487861_11117</name>
</gene>
<dbReference type="GO" id="GO:0005737">
    <property type="term" value="C:cytoplasm"/>
    <property type="evidence" value="ECO:0007669"/>
    <property type="project" value="TreeGrafter"/>
</dbReference>
<dbReference type="OrthoDB" id="9779903at2"/>
<dbReference type="PRINTS" id="PR00114">
    <property type="entry name" value="STPHPHTASE"/>
</dbReference>